<gene>
    <name evidence="1" type="ORF">NEMVEDRAFT_v1g43608</name>
</gene>
<feature type="non-terminal residue" evidence="1">
    <location>
        <position position="79"/>
    </location>
</feature>
<dbReference type="PhylomeDB" id="A7SCD1"/>
<dbReference type="AlphaFoldDB" id="A7SCD1"/>
<feature type="non-terminal residue" evidence="1">
    <location>
        <position position="1"/>
    </location>
</feature>
<organism evidence="1 2">
    <name type="scientific">Nematostella vectensis</name>
    <name type="common">Starlet sea anemone</name>
    <dbReference type="NCBI Taxonomy" id="45351"/>
    <lineage>
        <taxon>Eukaryota</taxon>
        <taxon>Metazoa</taxon>
        <taxon>Cnidaria</taxon>
        <taxon>Anthozoa</taxon>
        <taxon>Hexacorallia</taxon>
        <taxon>Actiniaria</taxon>
        <taxon>Edwardsiidae</taxon>
        <taxon>Nematostella</taxon>
    </lineage>
</organism>
<dbReference type="HOGENOM" id="CLU_2612885_0_0_1"/>
<evidence type="ECO:0000313" key="1">
    <source>
        <dbReference type="EMBL" id="EDO38639.1"/>
    </source>
</evidence>
<keyword evidence="2" id="KW-1185">Reference proteome</keyword>
<reference evidence="1 2" key="1">
    <citation type="journal article" date="2007" name="Science">
        <title>Sea anemone genome reveals ancestral eumetazoan gene repertoire and genomic organization.</title>
        <authorList>
            <person name="Putnam N.H."/>
            <person name="Srivastava M."/>
            <person name="Hellsten U."/>
            <person name="Dirks B."/>
            <person name="Chapman J."/>
            <person name="Salamov A."/>
            <person name="Terry A."/>
            <person name="Shapiro H."/>
            <person name="Lindquist E."/>
            <person name="Kapitonov V.V."/>
            <person name="Jurka J."/>
            <person name="Genikhovich G."/>
            <person name="Grigoriev I.V."/>
            <person name="Lucas S.M."/>
            <person name="Steele R.E."/>
            <person name="Finnerty J.R."/>
            <person name="Technau U."/>
            <person name="Martindale M.Q."/>
            <person name="Rokhsar D.S."/>
        </authorList>
    </citation>
    <scope>NUCLEOTIDE SEQUENCE [LARGE SCALE GENOMIC DNA]</scope>
    <source>
        <strain evidence="2">CH2 X CH6</strain>
    </source>
</reference>
<dbReference type="InParanoid" id="A7SCD1"/>
<evidence type="ECO:0000313" key="2">
    <source>
        <dbReference type="Proteomes" id="UP000001593"/>
    </source>
</evidence>
<protein>
    <submittedName>
        <fullName evidence="1">Uncharacterized protein</fullName>
    </submittedName>
</protein>
<proteinExistence type="predicted"/>
<name>A7SCD1_NEMVE</name>
<accession>A7SCD1</accession>
<dbReference type="EMBL" id="DS469622">
    <property type="protein sequence ID" value="EDO38639.1"/>
    <property type="molecule type" value="Genomic_DNA"/>
</dbReference>
<sequence length="79" mass="9155">YNSLIEPHFQYCSTVWDRLAVHLSDKLQKLQNRAARVIAYSSFDTSSEHVLGVLGWNGLHQKRRKQKAIMIFKALNNLV</sequence>
<dbReference type="Proteomes" id="UP000001593">
    <property type="component" value="Unassembled WGS sequence"/>
</dbReference>